<evidence type="ECO:0000256" key="1">
    <source>
        <dbReference type="SAM" id="MobiDB-lite"/>
    </source>
</evidence>
<reference evidence="2 3" key="1">
    <citation type="submission" date="2024-07" db="EMBL/GenBank/DDBJ databases">
        <title>Section-level genome sequencing and comparative genomics of Aspergillus sections Usti and Cavernicolus.</title>
        <authorList>
            <consortium name="Lawrence Berkeley National Laboratory"/>
            <person name="Nybo J.L."/>
            <person name="Vesth T.C."/>
            <person name="Theobald S."/>
            <person name="Frisvad J.C."/>
            <person name="Larsen T.O."/>
            <person name="Kjaerboelling I."/>
            <person name="Rothschild-Mancinelli K."/>
            <person name="Lyhne E.K."/>
            <person name="Kogle M.E."/>
            <person name="Barry K."/>
            <person name="Clum A."/>
            <person name="Na H."/>
            <person name="Ledsgaard L."/>
            <person name="Lin J."/>
            <person name="Lipzen A."/>
            <person name="Kuo A."/>
            <person name="Riley R."/>
            <person name="Mondo S."/>
            <person name="Labutti K."/>
            <person name="Haridas S."/>
            <person name="Pangalinan J."/>
            <person name="Salamov A.A."/>
            <person name="Simmons B.A."/>
            <person name="Magnuson J.K."/>
            <person name="Chen J."/>
            <person name="Drula E."/>
            <person name="Henrissat B."/>
            <person name="Wiebenga A."/>
            <person name="Lubbers R.J."/>
            <person name="Gomes A.C."/>
            <person name="Makela M.R."/>
            <person name="Stajich J."/>
            <person name="Grigoriev I.V."/>
            <person name="Mortensen U.H."/>
            <person name="De Vries R.P."/>
            <person name="Baker S.E."/>
            <person name="Andersen M.R."/>
        </authorList>
    </citation>
    <scope>NUCLEOTIDE SEQUENCE [LARGE SCALE GENOMIC DNA]</scope>
    <source>
        <strain evidence="2 3">CBS 588.65</strain>
    </source>
</reference>
<proteinExistence type="predicted"/>
<feature type="compositionally biased region" description="Polar residues" evidence="1">
    <location>
        <begin position="53"/>
        <end position="68"/>
    </location>
</feature>
<feature type="region of interest" description="Disordered" evidence="1">
    <location>
        <begin position="89"/>
        <end position="151"/>
    </location>
</feature>
<organism evidence="2 3">
    <name type="scientific">Aspergillus granulosus</name>
    <dbReference type="NCBI Taxonomy" id="176169"/>
    <lineage>
        <taxon>Eukaryota</taxon>
        <taxon>Fungi</taxon>
        <taxon>Dikarya</taxon>
        <taxon>Ascomycota</taxon>
        <taxon>Pezizomycotina</taxon>
        <taxon>Eurotiomycetes</taxon>
        <taxon>Eurotiomycetidae</taxon>
        <taxon>Eurotiales</taxon>
        <taxon>Aspergillaceae</taxon>
        <taxon>Aspergillus</taxon>
        <taxon>Aspergillus subgen. Nidulantes</taxon>
    </lineage>
</organism>
<feature type="region of interest" description="Disordered" evidence="1">
    <location>
        <begin position="1"/>
        <end position="32"/>
    </location>
</feature>
<feature type="region of interest" description="Disordered" evidence="1">
    <location>
        <begin position="53"/>
        <end position="76"/>
    </location>
</feature>
<comment type="caution">
    <text evidence="2">The sequence shown here is derived from an EMBL/GenBank/DDBJ whole genome shotgun (WGS) entry which is preliminary data.</text>
</comment>
<gene>
    <name evidence="2" type="ORF">BJX63DRAFT_427163</name>
</gene>
<feature type="compositionally biased region" description="Polar residues" evidence="1">
    <location>
        <begin position="117"/>
        <end position="128"/>
    </location>
</feature>
<sequence length="164" mass="17883">MDHAQTQQPLGPEEQVEDSQQVGGPAKGYIEALEHRLHETEGLLLGLLEQVSDSQISSSIPHVPTQSRSGKRGSEYWKRFPLRSVEGVRSWQEDALRSAPERSKASTPTPNFDLAAVSTSDGAETSPVSPAPQGDPPRKTPEPQASLSLWSGAPSADFQLRFLW</sequence>
<protein>
    <submittedName>
        <fullName evidence="2">Uncharacterized protein</fullName>
    </submittedName>
</protein>
<keyword evidence="3" id="KW-1185">Reference proteome</keyword>
<feature type="compositionally biased region" description="Basic and acidic residues" evidence="1">
    <location>
        <begin position="91"/>
        <end position="104"/>
    </location>
</feature>
<dbReference type="EMBL" id="JBFXLT010000002">
    <property type="protein sequence ID" value="KAL2822602.1"/>
    <property type="molecule type" value="Genomic_DNA"/>
</dbReference>
<accession>A0ABR4I4P9</accession>
<dbReference type="Proteomes" id="UP001610334">
    <property type="component" value="Unassembled WGS sequence"/>
</dbReference>
<evidence type="ECO:0000313" key="2">
    <source>
        <dbReference type="EMBL" id="KAL2822602.1"/>
    </source>
</evidence>
<evidence type="ECO:0000313" key="3">
    <source>
        <dbReference type="Proteomes" id="UP001610334"/>
    </source>
</evidence>
<name>A0ABR4I4P9_9EURO</name>